<name>A0A9J6H2V2_HAELO</name>
<comment type="similarity">
    <text evidence="1">Belongs to the peptidase C1 family.</text>
</comment>
<dbReference type="GO" id="GO:0008234">
    <property type="term" value="F:cysteine-type peptidase activity"/>
    <property type="evidence" value="ECO:0007669"/>
    <property type="project" value="InterPro"/>
</dbReference>
<dbReference type="Pfam" id="PF00112">
    <property type="entry name" value="Peptidase_C1"/>
    <property type="match status" value="1"/>
</dbReference>
<keyword evidence="5" id="KW-1185">Reference proteome</keyword>
<dbReference type="GO" id="GO:0006508">
    <property type="term" value="P:proteolysis"/>
    <property type="evidence" value="ECO:0007669"/>
    <property type="project" value="InterPro"/>
</dbReference>
<evidence type="ECO:0000313" key="5">
    <source>
        <dbReference type="Proteomes" id="UP000821853"/>
    </source>
</evidence>
<dbReference type="PANTHER" id="PTHR12411">
    <property type="entry name" value="CYSTEINE PROTEASE FAMILY C1-RELATED"/>
    <property type="match status" value="1"/>
</dbReference>
<sequence length="315" mass="33619">MSDFMRKLGLSVSSPPPPNSPSNGEQLLSLHVDLAFTIEQKTRDVMTQMVTSITACLSGSPWLDHFTKPVPLLLGQPSNTSSSGAEDRYFRPVPWASGGGFFSDWVKAAATWRQVVDPRGDYFDPLSTAVEVTTSGALIVPILFTEGLPLYKHGGYGAANVGGIGHLIARGLARRYVKAGAPIPAECLGKPGSPLDGVVENLLAYACIRPAMVATSATGDQDLPLFTSPFLNTDAVMYTFACLKTGALESQMFRKTGKLVSLSAQNIVDCGHVFGNRNCEGGFMDSSFGYIKLNGGIDNEESYPYIGTVGFVDAF</sequence>
<evidence type="ECO:0000256" key="1">
    <source>
        <dbReference type="ARBA" id="ARBA00008455"/>
    </source>
</evidence>
<dbReference type="EMBL" id="JABSTR010000011">
    <property type="protein sequence ID" value="KAH9381304.1"/>
    <property type="molecule type" value="Genomic_DNA"/>
</dbReference>
<dbReference type="SUPFAM" id="SSF54001">
    <property type="entry name" value="Cysteine proteinases"/>
    <property type="match status" value="1"/>
</dbReference>
<dbReference type="Gene3D" id="3.90.70.10">
    <property type="entry name" value="Cysteine proteinases"/>
    <property type="match status" value="1"/>
</dbReference>
<dbReference type="VEuPathDB" id="VectorBase:HLOH_050527"/>
<gene>
    <name evidence="4" type="ORF">HPB48_003285</name>
</gene>
<proteinExistence type="inferred from homology"/>
<evidence type="ECO:0000256" key="2">
    <source>
        <dbReference type="SAM" id="MobiDB-lite"/>
    </source>
</evidence>
<comment type="caution">
    <text evidence="4">The sequence shown here is derived from an EMBL/GenBank/DDBJ whole genome shotgun (WGS) entry which is preliminary data.</text>
</comment>
<evidence type="ECO:0000313" key="4">
    <source>
        <dbReference type="EMBL" id="KAH9381304.1"/>
    </source>
</evidence>
<evidence type="ECO:0000259" key="3">
    <source>
        <dbReference type="Pfam" id="PF00112"/>
    </source>
</evidence>
<feature type="region of interest" description="Disordered" evidence="2">
    <location>
        <begin position="1"/>
        <end position="25"/>
    </location>
</feature>
<accession>A0A9J6H2V2</accession>
<dbReference type="AlphaFoldDB" id="A0A9J6H2V2"/>
<protein>
    <recommendedName>
        <fullName evidence="3">Peptidase C1A papain C-terminal domain-containing protein</fullName>
    </recommendedName>
</protein>
<organism evidence="4 5">
    <name type="scientific">Haemaphysalis longicornis</name>
    <name type="common">Bush tick</name>
    <dbReference type="NCBI Taxonomy" id="44386"/>
    <lineage>
        <taxon>Eukaryota</taxon>
        <taxon>Metazoa</taxon>
        <taxon>Ecdysozoa</taxon>
        <taxon>Arthropoda</taxon>
        <taxon>Chelicerata</taxon>
        <taxon>Arachnida</taxon>
        <taxon>Acari</taxon>
        <taxon>Parasitiformes</taxon>
        <taxon>Ixodida</taxon>
        <taxon>Ixodoidea</taxon>
        <taxon>Ixodidae</taxon>
        <taxon>Haemaphysalinae</taxon>
        <taxon>Haemaphysalis</taxon>
    </lineage>
</organism>
<dbReference type="InterPro" id="IPR013128">
    <property type="entry name" value="Peptidase_C1A"/>
</dbReference>
<dbReference type="InterPro" id="IPR000668">
    <property type="entry name" value="Peptidase_C1A_C"/>
</dbReference>
<reference evidence="4 5" key="1">
    <citation type="journal article" date="2020" name="Cell">
        <title>Large-Scale Comparative Analyses of Tick Genomes Elucidate Their Genetic Diversity and Vector Capacities.</title>
        <authorList>
            <consortium name="Tick Genome and Microbiome Consortium (TIGMIC)"/>
            <person name="Jia N."/>
            <person name="Wang J."/>
            <person name="Shi W."/>
            <person name="Du L."/>
            <person name="Sun Y."/>
            <person name="Zhan W."/>
            <person name="Jiang J.F."/>
            <person name="Wang Q."/>
            <person name="Zhang B."/>
            <person name="Ji P."/>
            <person name="Bell-Sakyi L."/>
            <person name="Cui X.M."/>
            <person name="Yuan T.T."/>
            <person name="Jiang B.G."/>
            <person name="Yang W.F."/>
            <person name="Lam T.T."/>
            <person name="Chang Q.C."/>
            <person name="Ding S.J."/>
            <person name="Wang X.J."/>
            <person name="Zhu J.G."/>
            <person name="Ruan X.D."/>
            <person name="Zhao L."/>
            <person name="Wei J.T."/>
            <person name="Ye R.Z."/>
            <person name="Que T.C."/>
            <person name="Du C.H."/>
            <person name="Zhou Y.H."/>
            <person name="Cheng J.X."/>
            <person name="Dai P.F."/>
            <person name="Guo W.B."/>
            <person name="Han X.H."/>
            <person name="Huang E.J."/>
            <person name="Li L.F."/>
            <person name="Wei W."/>
            <person name="Gao Y.C."/>
            <person name="Liu J.Z."/>
            <person name="Shao H.Z."/>
            <person name="Wang X."/>
            <person name="Wang C.C."/>
            <person name="Yang T.C."/>
            <person name="Huo Q.B."/>
            <person name="Li W."/>
            <person name="Chen H.Y."/>
            <person name="Chen S.E."/>
            <person name="Zhou L.G."/>
            <person name="Ni X.B."/>
            <person name="Tian J.H."/>
            <person name="Sheng Y."/>
            <person name="Liu T."/>
            <person name="Pan Y.S."/>
            <person name="Xia L.Y."/>
            <person name="Li J."/>
            <person name="Zhao F."/>
            <person name="Cao W.C."/>
        </authorList>
    </citation>
    <scope>NUCLEOTIDE SEQUENCE [LARGE SCALE GENOMIC DNA]</scope>
    <source>
        <strain evidence="4">HaeL-2018</strain>
    </source>
</reference>
<dbReference type="InterPro" id="IPR038765">
    <property type="entry name" value="Papain-like_cys_pep_sf"/>
</dbReference>
<dbReference type="Proteomes" id="UP000821853">
    <property type="component" value="Chromosome 9"/>
</dbReference>
<feature type="domain" description="Peptidase C1A papain C-terminal" evidence="3">
    <location>
        <begin position="243"/>
        <end position="307"/>
    </location>
</feature>
<dbReference type="OrthoDB" id="6514259at2759"/>